<comment type="caution">
    <text evidence="1">The sequence shown here is derived from an EMBL/GenBank/DDBJ whole genome shotgun (WGS) entry which is preliminary data.</text>
</comment>
<gene>
    <name evidence="1" type="ORF">AYI70_g4583</name>
</gene>
<evidence type="ECO:0000313" key="2">
    <source>
        <dbReference type="Proteomes" id="UP000187283"/>
    </source>
</evidence>
<protein>
    <submittedName>
        <fullName evidence="1">Uncharacterized protein</fullName>
    </submittedName>
</protein>
<name>A0A1R1XYM1_9FUNG</name>
<keyword evidence="2" id="KW-1185">Reference proteome</keyword>
<dbReference type="EMBL" id="LSSN01001434">
    <property type="protein sequence ID" value="OMJ19669.1"/>
    <property type="molecule type" value="Genomic_DNA"/>
</dbReference>
<proteinExistence type="predicted"/>
<accession>A0A1R1XYM1</accession>
<dbReference type="Proteomes" id="UP000187283">
    <property type="component" value="Unassembled WGS sequence"/>
</dbReference>
<dbReference type="OrthoDB" id="5753093at2759"/>
<evidence type="ECO:0000313" key="1">
    <source>
        <dbReference type="EMBL" id="OMJ19669.1"/>
    </source>
</evidence>
<dbReference type="AlphaFoldDB" id="A0A1R1XYM1"/>
<reference evidence="1 2" key="1">
    <citation type="submission" date="2017-01" db="EMBL/GenBank/DDBJ databases">
        <authorList>
            <person name="Mah S.A."/>
            <person name="Swanson W.J."/>
            <person name="Moy G.W."/>
            <person name="Vacquier V.D."/>
        </authorList>
    </citation>
    <scope>NUCLEOTIDE SEQUENCE [LARGE SCALE GENOMIC DNA]</scope>
    <source>
        <strain evidence="1 2">GSMNP</strain>
    </source>
</reference>
<sequence>MRIVRVVIGKVRHAIHIVQKNPSIINSIESLNHTSKTENFLSSEYSLNFDSAISDDDFYDSSSPIISRKRRASFTFNEKIKDTGFLRTLIKSKSNDKRAPLNKYGGKKKVVPKSTRRLSQARKIDYRETELSFSLSSDEYESFSENDKKSSSYIRLPKFYPNHHRKKSKNTVLSSIKRSDSQPIYPTLSKPEDWFISPRKNSESGLSSLHCNSGIIMSPGLSSKRSFNKRSIRKNNDFLNLWSKLYKSKVKASSLFSIPAELKFLYSSLCSCFEFLWLDWVESIVKNEKYITIFWSDGAFMGSQGVPLKILAAFAIGNNIGINFDLDDNIEKISNSYDEIPPHLRRYPIQLLYNLPLFLYLYLYLSTLYSH</sequence>
<organism evidence="1 2">
    <name type="scientific">Smittium culicis</name>
    <dbReference type="NCBI Taxonomy" id="133412"/>
    <lineage>
        <taxon>Eukaryota</taxon>
        <taxon>Fungi</taxon>
        <taxon>Fungi incertae sedis</taxon>
        <taxon>Zoopagomycota</taxon>
        <taxon>Kickxellomycotina</taxon>
        <taxon>Harpellomycetes</taxon>
        <taxon>Harpellales</taxon>
        <taxon>Legeriomycetaceae</taxon>
        <taxon>Smittium</taxon>
    </lineage>
</organism>